<sequence length="85" mass="9162">MENKTWADQWGSGGFDDGYEKSNGKTRLGGAKQKSKKTEGVKAAASTGMVKAKTVAIVSAKKMKTGTAIGIKWVKTQYKKKFSSK</sequence>
<dbReference type="PANTHER" id="PTHR33386:SF13">
    <property type="entry name" value="EXPRESSED PROTEIN"/>
    <property type="match status" value="1"/>
</dbReference>
<organism evidence="1 2">
    <name type="scientific">Daucus carota subsp. sativus</name>
    <name type="common">Carrot</name>
    <dbReference type="NCBI Taxonomy" id="79200"/>
    <lineage>
        <taxon>Eukaryota</taxon>
        <taxon>Viridiplantae</taxon>
        <taxon>Streptophyta</taxon>
        <taxon>Embryophyta</taxon>
        <taxon>Tracheophyta</taxon>
        <taxon>Spermatophyta</taxon>
        <taxon>Magnoliopsida</taxon>
        <taxon>eudicotyledons</taxon>
        <taxon>Gunneridae</taxon>
        <taxon>Pentapetalae</taxon>
        <taxon>asterids</taxon>
        <taxon>campanulids</taxon>
        <taxon>Apiales</taxon>
        <taxon>Apiaceae</taxon>
        <taxon>Apioideae</taxon>
        <taxon>Scandiceae</taxon>
        <taxon>Daucinae</taxon>
        <taxon>Daucus</taxon>
        <taxon>Daucus sect. Daucus</taxon>
    </lineage>
</organism>
<name>A0A164ZJZ6_DAUCS</name>
<proteinExistence type="predicted"/>
<reference evidence="1" key="1">
    <citation type="journal article" date="2016" name="Nat. Genet.">
        <title>A high-quality carrot genome assembly provides new insights into carotenoid accumulation and asterid genome evolution.</title>
        <authorList>
            <person name="Iorizzo M."/>
            <person name="Ellison S."/>
            <person name="Senalik D."/>
            <person name="Zeng P."/>
            <person name="Satapoomin P."/>
            <person name="Huang J."/>
            <person name="Bowman M."/>
            <person name="Iovene M."/>
            <person name="Sanseverino W."/>
            <person name="Cavagnaro P."/>
            <person name="Yildiz M."/>
            <person name="Macko-Podgorni A."/>
            <person name="Moranska E."/>
            <person name="Grzebelus E."/>
            <person name="Grzebelus D."/>
            <person name="Ashrafi H."/>
            <person name="Zheng Z."/>
            <person name="Cheng S."/>
            <person name="Spooner D."/>
            <person name="Van Deynze A."/>
            <person name="Simon P."/>
        </authorList>
    </citation>
    <scope>NUCLEOTIDE SEQUENCE</scope>
    <source>
        <tissue evidence="1">Leaf</tissue>
    </source>
</reference>
<evidence type="ECO:0000313" key="2">
    <source>
        <dbReference type="Proteomes" id="UP000077755"/>
    </source>
</evidence>
<evidence type="ECO:0000313" key="1">
    <source>
        <dbReference type="EMBL" id="WOH02667.1"/>
    </source>
</evidence>
<accession>A0A164ZJZ6</accession>
<dbReference type="OMA" id="HGNSWAD"/>
<dbReference type="Proteomes" id="UP000077755">
    <property type="component" value="Chromosome 5"/>
</dbReference>
<reference evidence="1" key="2">
    <citation type="submission" date="2022-03" db="EMBL/GenBank/DDBJ databases">
        <title>Draft title - Genomic analysis of global carrot germplasm unveils the trajectory of domestication and the origin of high carotenoid orange carrot.</title>
        <authorList>
            <person name="Iorizzo M."/>
            <person name="Ellison S."/>
            <person name="Senalik D."/>
            <person name="Macko-Podgorni A."/>
            <person name="Grzebelus D."/>
            <person name="Bostan H."/>
            <person name="Rolling W."/>
            <person name="Curaba J."/>
            <person name="Simon P."/>
        </authorList>
    </citation>
    <scope>NUCLEOTIDE SEQUENCE</scope>
    <source>
        <tissue evidence="1">Leaf</tissue>
    </source>
</reference>
<dbReference type="EMBL" id="CP093347">
    <property type="protein sequence ID" value="WOH02667.1"/>
    <property type="molecule type" value="Genomic_DNA"/>
</dbReference>
<gene>
    <name evidence="1" type="ORF">DCAR_0522056</name>
</gene>
<dbReference type="AlphaFoldDB" id="A0A164ZJZ6"/>
<protein>
    <submittedName>
        <fullName evidence="1">Uncharacterized protein</fullName>
    </submittedName>
</protein>
<keyword evidence="2" id="KW-1185">Reference proteome</keyword>
<dbReference type="PANTHER" id="PTHR33386">
    <property type="entry name" value="OS02G0740600 PROTEIN"/>
    <property type="match status" value="1"/>
</dbReference>
<dbReference type="Gramene" id="KZM96029">
    <property type="protein sequence ID" value="KZM96029"/>
    <property type="gene ID" value="DCAR_019271"/>
</dbReference>